<dbReference type="SUPFAM" id="SSF52833">
    <property type="entry name" value="Thioredoxin-like"/>
    <property type="match status" value="1"/>
</dbReference>
<organism evidence="3 4">
    <name type="scientific">Pedobacter cryoconitis</name>
    <dbReference type="NCBI Taxonomy" id="188932"/>
    <lineage>
        <taxon>Bacteria</taxon>
        <taxon>Pseudomonadati</taxon>
        <taxon>Bacteroidota</taxon>
        <taxon>Sphingobacteriia</taxon>
        <taxon>Sphingobacteriales</taxon>
        <taxon>Sphingobacteriaceae</taxon>
        <taxon>Pedobacter</taxon>
    </lineage>
</organism>
<feature type="signal peptide" evidence="1">
    <location>
        <begin position="1"/>
        <end position="20"/>
    </location>
</feature>
<keyword evidence="1" id="KW-0732">Signal</keyword>
<dbReference type="PANTHER" id="PTHR42852">
    <property type="entry name" value="THIOL:DISULFIDE INTERCHANGE PROTEIN DSBE"/>
    <property type="match status" value="1"/>
</dbReference>
<dbReference type="EMBL" id="QLLR01000015">
    <property type="protein sequence ID" value="RAJ29096.1"/>
    <property type="molecule type" value="Genomic_DNA"/>
</dbReference>
<dbReference type="PROSITE" id="PS51352">
    <property type="entry name" value="THIOREDOXIN_2"/>
    <property type="match status" value="1"/>
</dbReference>
<protein>
    <submittedName>
        <fullName evidence="3">Thioredoxin</fullName>
    </submittedName>
</protein>
<dbReference type="RefSeq" id="WP_170132696.1">
    <property type="nucleotide sequence ID" value="NZ_QLLR01000015.1"/>
</dbReference>
<sequence length="360" mass="41453">MKCKFQLFIFLCTISFNINAQSLFNIGLNIGDPAPPLKVKAWVKGKPIQKFEKDKIYVIDFWATWCIPCMALMPHFSKLAHKYQDKATFLSIDIYEKENVPIAKIKKLVDNMGDRMDVTVGVEENKLMSKNWADTSKAKGIPTIFIVNDGKIDWIGHPKYADSVLKQILNKTWRPELARLKRNNQLYLYDLDMESTGELVDRTYRYEINMAGNTYDRVEIRPDSVLLIIDEMVKNIPSLKFLPGFIVSKFPALLQTDPQKAYDFVREAMATPSYYDEPPYLLLVNAIEENSDKMKVPENIFRLGAECCQAWIDSDPYPELGFTSTTYKRMANLYRHAGDLQKAAEAEQKAKDFSLTNNKH</sequence>
<evidence type="ECO:0000259" key="2">
    <source>
        <dbReference type="PROSITE" id="PS51352"/>
    </source>
</evidence>
<evidence type="ECO:0000256" key="1">
    <source>
        <dbReference type="SAM" id="SignalP"/>
    </source>
</evidence>
<dbReference type="AlphaFoldDB" id="A0A327SIW5"/>
<dbReference type="Proteomes" id="UP000249754">
    <property type="component" value="Unassembled WGS sequence"/>
</dbReference>
<dbReference type="InterPro" id="IPR013766">
    <property type="entry name" value="Thioredoxin_domain"/>
</dbReference>
<dbReference type="PANTHER" id="PTHR42852:SF18">
    <property type="entry name" value="CHROMOSOME UNDETERMINED SCAFFOLD_47, WHOLE GENOME SHOTGUN SEQUENCE"/>
    <property type="match status" value="1"/>
</dbReference>
<dbReference type="CDD" id="cd02966">
    <property type="entry name" value="TlpA_like_family"/>
    <property type="match status" value="1"/>
</dbReference>
<feature type="chain" id="PRO_5016349209" evidence="1">
    <location>
        <begin position="21"/>
        <end position="360"/>
    </location>
</feature>
<accession>A0A327SIW5</accession>
<dbReference type="InterPro" id="IPR050553">
    <property type="entry name" value="Thioredoxin_ResA/DsbE_sf"/>
</dbReference>
<evidence type="ECO:0000313" key="4">
    <source>
        <dbReference type="Proteomes" id="UP000249754"/>
    </source>
</evidence>
<dbReference type="InterPro" id="IPR036249">
    <property type="entry name" value="Thioredoxin-like_sf"/>
</dbReference>
<dbReference type="Gene3D" id="3.40.30.10">
    <property type="entry name" value="Glutaredoxin"/>
    <property type="match status" value="1"/>
</dbReference>
<name>A0A327SIW5_9SPHI</name>
<comment type="caution">
    <text evidence="3">The sequence shown here is derived from an EMBL/GenBank/DDBJ whole genome shotgun (WGS) entry which is preliminary data.</text>
</comment>
<proteinExistence type="predicted"/>
<reference evidence="3 4" key="1">
    <citation type="submission" date="2018-06" db="EMBL/GenBank/DDBJ databases">
        <title>Genomic Encyclopedia of Archaeal and Bacterial Type Strains, Phase II (KMG-II): from individual species to whole genera.</title>
        <authorList>
            <person name="Goeker M."/>
        </authorList>
    </citation>
    <scope>NUCLEOTIDE SEQUENCE [LARGE SCALE GENOMIC DNA]</scope>
    <source>
        <strain evidence="3 4">DSM 14825</strain>
    </source>
</reference>
<gene>
    <name evidence="3" type="ORF">LY11_02988</name>
</gene>
<dbReference type="Pfam" id="PF00085">
    <property type="entry name" value="Thioredoxin"/>
    <property type="match status" value="1"/>
</dbReference>
<feature type="domain" description="Thioredoxin" evidence="2">
    <location>
        <begin position="28"/>
        <end position="174"/>
    </location>
</feature>
<evidence type="ECO:0000313" key="3">
    <source>
        <dbReference type="EMBL" id="RAJ29096.1"/>
    </source>
</evidence>